<accession>A0A401RI79</accession>
<dbReference type="STRING" id="137246.A0A401RI79"/>
<protein>
    <submittedName>
        <fullName evidence="1">Uncharacterized protein</fullName>
    </submittedName>
</protein>
<dbReference type="GO" id="GO:0007010">
    <property type="term" value="P:cytoskeleton organization"/>
    <property type="evidence" value="ECO:0007669"/>
    <property type="project" value="TreeGrafter"/>
</dbReference>
<dbReference type="GO" id="GO:0005768">
    <property type="term" value="C:endosome"/>
    <property type="evidence" value="ECO:0007669"/>
    <property type="project" value="TreeGrafter"/>
</dbReference>
<keyword evidence="2" id="KW-1185">Reference proteome</keyword>
<dbReference type="OrthoDB" id="10255128at2759"/>
<reference evidence="1 2" key="1">
    <citation type="journal article" date="2018" name="Nat. Ecol. Evol.">
        <title>Shark genomes provide insights into elasmobranch evolution and the origin of vertebrates.</title>
        <authorList>
            <person name="Hara Y"/>
            <person name="Yamaguchi K"/>
            <person name="Onimaru K"/>
            <person name="Kadota M"/>
            <person name="Koyanagi M"/>
            <person name="Keeley SD"/>
            <person name="Tatsumi K"/>
            <person name="Tanaka K"/>
            <person name="Motone F"/>
            <person name="Kageyama Y"/>
            <person name="Nozu R"/>
            <person name="Adachi N"/>
            <person name="Nishimura O"/>
            <person name="Nakagawa R"/>
            <person name="Tanegashima C"/>
            <person name="Kiyatake I"/>
            <person name="Matsumoto R"/>
            <person name="Murakumo K"/>
            <person name="Nishida K"/>
            <person name="Terakita A"/>
            <person name="Kuratani S"/>
            <person name="Sato K"/>
            <person name="Hyodo S Kuraku.S."/>
        </authorList>
    </citation>
    <scope>NUCLEOTIDE SEQUENCE [LARGE SCALE GENOMIC DNA]</scope>
</reference>
<organism evidence="1 2">
    <name type="scientific">Chiloscyllium punctatum</name>
    <name type="common">Brownbanded bambooshark</name>
    <name type="synonym">Hemiscyllium punctatum</name>
    <dbReference type="NCBI Taxonomy" id="137246"/>
    <lineage>
        <taxon>Eukaryota</taxon>
        <taxon>Metazoa</taxon>
        <taxon>Chordata</taxon>
        <taxon>Craniata</taxon>
        <taxon>Vertebrata</taxon>
        <taxon>Chondrichthyes</taxon>
        <taxon>Elasmobranchii</taxon>
        <taxon>Galeomorphii</taxon>
        <taxon>Galeoidea</taxon>
        <taxon>Orectolobiformes</taxon>
        <taxon>Hemiscylliidae</taxon>
        <taxon>Chiloscyllium</taxon>
    </lineage>
</organism>
<dbReference type="GO" id="GO:0005886">
    <property type="term" value="C:plasma membrane"/>
    <property type="evidence" value="ECO:0007669"/>
    <property type="project" value="TreeGrafter"/>
</dbReference>
<dbReference type="InterPro" id="IPR027267">
    <property type="entry name" value="AH/BAR_dom_sf"/>
</dbReference>
<dbReference type="EMBL" id="BEZZ01008375">
    <property type="protein sequence ID" value="GCC17841.1"/>
    <property type="molecule type" value="Genomic_DNA"/>
</dbReference>
<dbReference type="AlphaFoldDB" id="A0A401RI79"/>
<dbReference type="PANTHER" id="PTHR23065">
    <property type="entry name" value="PROLINE-SERINE-THREONINE PHOSPHATASE INTERACTING PROTEIN 1"/>
    <property type="match status" value="1"/>
</dbReference>
<dbReference type="GO" id="GO:0097320">
    <property type="term" value="P:plasma membrane tubulation"/>
    <property type="evidence" value="ECO:0007669"/>
    <property type="project" value="TreeGrafter"/>
</dbReference>
<name>A0A401RI79_CHIPU</name>
<evidence type="ECO:0000313" key="2">
    <source>
        <dbReference type="Proteomes" id="UP000287033"/>
    </source>
</evidence>
<dbReference type="GO" id="GO:0005543">
    <property type="term" value="F:phospholipid binding"/>
    <property type="evidence" value="ECO:0007669"/>
    <property type="project" value="TreeGrafter"/>
</dbReference>
<dbReference type="Proteomes" id="UP000287033">
    <property type="component" value="Unassembled WGS sequence"/>
</dbReference>
<proteinExistence type="predicted"/>
<evidence type="ECO:0000313" key="1">
    <source>
        <dbReference type="EMBL" id="GCC17841.1"/>
    </source>
</evidence>
<dbReference type="SUPFAM" id="SSF103657">
    <property type="entry name" value="BAR/IMD domain-like"/>
    <property type="match status" value="1"/>
</dbReference>
<comment type="caution">
    <text evidence="1">The sequence shown here is derived from an EMBL/GenBank/DDBJ whole genome shotgun (WGS) entry which is preliminary data.</text>
</comment>
<dbReference type="Gene3D" id="1.20.1270.60">
    <property type="entry name" value="Arfaptin homology (AH) domain/BAR domain"/>
    <property type="match status" value="1"/>
</dbReference>
<dbReference type="GO" id="GO:0030100">
    <property type="term" value="P:regulation of endocytosis"/>
    <property type="evidence" value="ECO:0007669"/>
    <property type="project" value="TreeGrafter"/>
</dbReference>
<gene>
    <name evidence="1" type="ORF">chiPu_0022503</name>
</gene>
<sequence>MGWRGDWARGQRGGIAASCHDTVVCVQGRERYVKALEELNKYNPKYMEDMEQVFDTCQDFERKRLRFFKDILLDFHKHLDLSNCDSFHTIYRDLYQSIAAANEQEDLRWWQNTHGPGMDMSWPQFEVSV</sequence>
<dbReference type="PANTHER" id="PTHR23065:SF18">
    <property type="entry name" value="PROTEIN KINASE C AND CASEIN KINASE SUBSTRATE IN NEURONS PROTEIN 3"/>
    <property type="match status" value="1"/>
</dbReference>